<feature type="transmembrane region" description="Helical" evidence="1">
    <location>
        <begin position="20"/>
        <end position="40"/>
    </location>
</feature>
<sequence length="56" mass="6000">MDSTNPNKSDEFGLTPQQDNLLALTTLASTISLAALDFNAGGRMLGLHSLMQFLFA</sequence>
<gene>
    <name evidence="2" type="ORF">QM012_004728</name>
</gene>
<keyword evidence="1" id="KW-0472">Membrane</keyword>
<reference evidence="2 3" key="1">
    <citation type="submission" date="2023-11" db="EMBL/GenBank/DDBJ databases">
        <title>Draft genome sequence and annotation of the polyextremotolerant black yeast-like fungus Aureobasidium pullulans NRRL 62042.</title>
        <authorList>
            <person name="Dielentheis-Frenken M.R.E."/>
            <person name="Wibberg D."/>
            <person name="Blank L.M."/>
            <person name="Tiso T."/>
        </authorList>
    </citation>
    <scope>NUCLEOTIDE SEQUENCE [LARGE SCALE GENOMIC DNA]</scope>
    <source>
        <strain evidence="2 3">NRRL 62042</strain>
    </source>
</reference>
<dbReference type="Proteomes" id="UP001341245">
    <property type="component" value="Unassembled WGS sequence"/>
</dbReference>
<proteinExistence type="predicted"/>
<accession>A0ABR0TUL6</accession>
<keyword evidence="1" id="KW-0812">Transmembrane</keyword>
<protein>
    <submittedName>
        <fullName evidence="2">Uncharacterized protein</fullName>
    </submittedName>
</protein>
<keyword evidence="1" id="KW-1133">Transmembrane helix</keyword>
<evidence type="ECO:0000256" key="1">
    <source>
        <dbReference type="SAM" id="Phobius"/>
    </source>
</evidence>
<dbReference type="EMBL" id="JASGXD010000002">
    <property type="protein sequence ID" value="KAK6007914.1"/>
    <property type="molecule type" value="Genomic_DNA"/>
</dbReference>
<keyword evidence="3" id="KW-1185">Reference proteome</keyword>
<evidence type="ECO:0000313" key="3">
    <source>
        <dbReference type="Proteomes" id="UP001341245"/>
    </source>
</evidence>
<comment type="caution">
    <text evidence="2">The sequence shown here is derived from an EMBL/GenBank/DDBJ whole genome shotgun (WGS) entry which is preliminary data.</text>
</comment>
<name>A0ABR0TUL6_AURPU</name>
<evidence type="ECO:0000313" key="2">
    <source>
        <dbReference type="EMBL" id="KAK6007914.1"/>
    </source>
</evidence>
<organism evidence="2 3">
    <name type="scientific">Aureobasidium pullulans</name>
    <name type="common">Black yeast</name>
    <name type="synonym">Pullularia pullulans</name>
    <dbReference type="NCBI Taxonomy" id="5580"/>
    <lineage>
        <taxon>Eukaryota</taxon>
        <taxon>Fungi</taxon>
        <taxon>Dikarya</taxon>
        <taxon>Ascomycota</taxon>
        <taxon>Pezizomycotina</taxon>
        <taxon>Dothideomycetes</taxon>
        <taxon>Dothideomycetidae</taxon>
        <taxon>Dothideales</taxon>
        <taxon>Saccotheciaceae</taxon>
        <taxon>Aureobasidium</taxon>
    </lineage>
</organism>